<evidence type="ECO:0000313" key="3">
    <source>
        <dbReference type="Proteomes" id="UP001497497"/>
    </source>
</evidence>
<comment type="caution">
    <text evidence="2">The sequence shown here is derived from an EMBL/GenBank/DDBJ whole genome shotgun (WGS) entry which is preliminary data.</text>
</comment>
<feature type="compositionally biased region" description="Basic and acidic residues" evidence="1">
    <location>
        <begin position="57"/>
        <end position="74"/>
    </location>
</feature>
<dbReference type="AlphaFoldDB" id="A0AAV2HHW1"/>
<evidence type="ECO:0000313" key="2">
    <source>
        <dbReference type="EMBL" id="CAL1533294.1"/>
    </source>
</evidence>
<feature type="compositionally biased region" description="Polar residues" evidence="1">
    <location>
        <begin position="38"/>
        <end position="51"/>
    </location>
</feature>
<dbReference type="Proteomes" id="UP001497497">
    <property type="component" value="Unassembled WGS sequence"/>
</dbReference>
<feature type="compositionally biased region" description="Polar residues" evidence="1">
    <location>
        <begin position="99"/>
        <end position="118"/>
    </location>
</feature>
<evidence type="ECO:0000256" key="1">
    <source>
        <dbReference type="SAM" id="MobiDB-lite"/>
    </source>
</evidence>
<sequence>DSSLNDGKKEKSVQQKAPSQGQVFLNCSIGSEAEIVGNDSQPDSLPLTSSPLDGEVDTDRLGKFDQSEIEAKDDVNDEISNVTDDDDDCSRIKKRSKRQQISSDSEVSMEGQNEPNGTSSSVISSQSETLTT</sequence>
<feature type="region of interest" description="Disordered" evidence="1">
    <location>
        <begin position="35"/>
        <end position="132"/>
    </location>
</feature>
<feature type="non-terminal residue" evidence="2">
    <location>
        <position position="1"/>
    </location>
</feature>
<organism evidence="2 3">
    <name type="scientific">Lymnaea stagnalis</name>
    <name type="common">Great pond snail</name>
    <name type="synonym">Helix stagnalis</name>
    <dbReference type="NCBI Taxonomy" id="6523"/>
    <lineage>
        <taxon>Eukaryota</taxon>
        <taxon>Metazoa</taxon>
        <taxon>Spiralia</taxon>
        <taxon>Lophotrochozoa</taxon>
        <taxon>Mollusca</taxon>
        <taxon>Gastropoda</taxon>
        <taxon>Heterobranchia</taxon>
        <taxon>Euthyneura</taxon>
        <taxon>Panpulmonata</taxon>
        <taxon>Hygrophila</taxon>
        <taxon>Lymnaeoidea</taxon>
        <taxon>Lymnaeidae</taxon>
        <taxon>Lymnaea</taxon>
    </lineage>
</organism>
<protein>
    <submittedName>
        <fullName evidence="2">Uncharacterized protein</fullName>
    </submittedName>
</protein>
<gene>
    <name evidence="2" type="ORF">GSLYS_00007312001</name>
</gene>
<dbReference type="EMBL" id="CAXITT010000140">
    <property type="protein sequence ID" value="CAL1533294.1"/>
    <property type="molecule type" value="Genomic_DNA"/>
</dbReference>
<keyword evidence="3" id="KW-1185">Reference proteome</keyword>
<reference evidence="2 3" key="1">
    <citation type="submission" date="2024-04" db="EMBL/GenBank/DDBJ databases">
        <authorList>
            <consortium name="Genoscope - CEA"/>
            <person name="William W."/>
        </authorList>
    </citation>
    <scope>NUCLEOTIDE SEQUENCE [LARGE SCALE GENOMIC DNA]</scope>
</reference>
<feature type="compositionally biased region" description="Low complexity" evidence="1">
    <location>
        <begin position="119"/>
        <end position="132"/>
    </location>
</feature>
<feature type="compositionally biased region" description="Basic and acidic residues" evidence="1">
    <location>
        <begin position="1"/>
        <end position="13"/>
    </location>
</feature>
<accession>A0AAV2HHW1</accession>
<feature type="region of interest" description="Disordered" evidence="1">
    <location>
        <begin position="1"/>
        <end position="21"/>
    </location>
</feature>
<feature type="non-terminal residue" evidence="2">
    <location>
        <position position="132"/>
    </location>
</feature>
<name>A0AAV2HHW1_LYMST</name>
<proteinExistence type="predicted"/>